<dbReference type="OrthoDB" id="9797498at2"/>
<protein>
    <submittedName>
        <fullName evidence="2">Amidohydrolase family protein</fullName>
    </submittedName>
</protein>
<dbReference type="PANTHER" id="PTHR43135:SF3">
    <property type="entry name" value="ALPHA-D-RIBOSE 1-METHYLPHOSPHONATE 5-TRIPHOSPHATE DIPHOSPHATASE"/>
    <property type="match status" value="1"/>
</dbReference>
<dbReference type="InterPro" id="IPR006680">
    <property type="entry name" value="Amidohydro-rel"/>
</dbReference>
<keyword evidence="3" id="KW-1185">Reference proteome</keyword>
<dbReference type="InterPro" id="IPR057744">
    <property type="entry name" value="OTAase-like"/>
</dbReference>
<dbReference type="CDD" id="cd01299">
    <property type="entry name" value="Met_dep_hydrolase_A"/>
    <property type="match status" value="1"/>
</dbReference>
<organism evidence="2 3">
    <name type="scientific">Acetobacterium paludosum</name>
    <dbReference type="NCBI Taxonomy" id="52693"/>
    <lineage>
        <taxon>Bacteria</taxon>
        <taxon>Bacillati</taxon>
        <taxon>Bacillota</taxon>
        <taxon>Clostridia</taxon>
        <taxon>Eubacteriales</taxon>
        <taxon>Eubacteriaceae</taxon>
        <taxon>Acetobacterium</taxon>
    </lineage>
</organism>
<dbReference type="InterPro" id="IPR011059">
    <property type="entry name" value="Metal-dep_hydrolase_composite"/>
</dbReference>
<dbReference type="PANTHER" id="PTHR43135">
    <property type="entry name" value="ALPHA-D-RIBOSE 1-METHYLPHOSPHONATE 5-TRIPHOSPHATE DIPHOSPHATASE"/>
    <property type="match status" value="1"/>
</dbReference>
<comment type="caution">
    <text evidence="2">The sequence shown here is derived from an EMBL/GenBank/DDBJ whole genome shotgun (WGS) entry which is preliminary data.</text>
</comment>
<dbReference type="Proteomes" id="UP000616595">
    <property type="component" value="Unassembled WGS sequence"/>
</dbReference>
<gene>
    <name evidence="2" type="ORF">GH810_05955</name>
</gene>
<evidence type="ECO:0000313" key="3">
    <source>
        <dbReference type="Proteomes" id="UP000616595"/>
    </source>
</evidence>
<dbReference type="SUPFAM" id="SSF51338">
    <property type="entry name" value="Composite domain of metallo-dependent hydrolases"/>
    <property type="match status" value="1"/>
</dbReference>
<dbReference type="SUPFAM" id="SSF51556">
    <property type="entry name" value="Metallo-dependent hydrolases"/>
    <property type="match status" value="1"/>
</dbReference>
<dbReference type="GO" id="GO:0016810">
    <property type="term" value="F:hydrolase activity, acting on carbon-nitrogen (but not peptide) bonds"/>
    <property type="evidence" value="ECO:0007669"/>
    <property type="project" value="InterPro"/>
</dbReference>
<dbReference type="InterPro" id="IPR051781">
    <property type="entry name" value="Metallo-dep_Hydrolase"/>
</dbReference>
<proteinExistence type="predicted"/>
<dbReference type="InterPro" id="IPR032466">
    <property type="entry name" value="Metal_Hydrolase"/>
</dbReference>
<evidence type="ECO:0000259" key="1">
    <source>
        <dbReference type="Pfam" id="PF01979"/>
    </source>
</evidence>
<accession>A0A923I2E9</accession>
<dbReference type="AlphaFoldDB" id="A0A923I2E9"/>
<sequence>MTISVISVGNFWDGLTDAPVGPREILVKDGVIQEIGSTVAAPAGTERIDLGDKLVMPGLIDAHVHITSRSELPGGFWSYSSAAKALYGAEALKIHLNNGFTTVRDCGDMDVTGYTIQDIKHAVDSGLIEGARLITSGHMISPRGGHMDLTTLLNPVCNATQNCLADGPDEIRSTVRNEIKWEADWIKFAASGGFSSPSDDPVYVAYTQEEMNVLVETASQQDRPVAAHVMGDEAVKMAVTAGVRSVEHGSLASQATIDLITEKGVFVILTHYAVVRGARFADDDQYWVTSGATPAAKRKVRKYKDALLETAANFANSKVKLVFGTDLGLHDYGVTGAKEFGEMVINGIAPVRALRAATSVAAEMLRRDDLGVLAPGKTADIIAVAGDPFADITAMETVAFVMKAGKVYKEI</sequence>
<dbReference type="Gene3D" id="2.30.40.10">
    <property type="entry name" value="Urease, subunit C, domain 1"/>
    <property type="match status" value="1"/>
</dbReference>
<reference evidence="2" key="2">
    <citation type="submission" date="2020-10" db="EMBL/GenBank/DDBJ databases">
        <title>Comparative genomics of the Acetobacterium genus.</title>
        <authorList>
            <person name="Marshall C."/>
            <person name="May H."/>
            <person name="Norman S."/>
        </authorList>
    </citation>
    <scope>NUCLEOTIDE SEQUENCE</scope>
    <source>
        <strain evidence="2">DER-2019</strain>
    </source>
</reference>
<reference evidence="2" key="1">
    <citation type="submission" date="2019-10" db="EMBL/GenBank/DDBJ databases">
        <authorList>
            <person name="Ross D.E."/>
            <person name="Gulliver D."/>
        </authorList>
    </citation>
    <scope>NUCLEOTIDE SEQUENCE</scope>
    <source>
        <strain evidence="2">DER-2019</strain>
    </source>
</reference>
<feature type="domain" description="Amidohydrolase-related" evidence="1">
    <location>
        <begin position="54"/>
        <end position="407"/>
    </location>
</feature>
<dbReference type="Pfam" id="PF01979">
    <property type="entry name" value="Amidohydro_1"/>
    <property type="match status" value="1"/>
</dbReference>
<dbReference type="RefSeq" id="WP_148567352.1">
    <property type="nucleotide sequence ID" value="NZ_RXYA01000009.1"/>
</dbReference>
<dbReference type="EMBL" id="WJBD01000005">
    <property type="protein sequence ID" value="MBC3887850.1"/>
    <property type="molecule type" value="Genomic_DNA"/>
</dbReference>
<dbReference type="Gene3D" id="3.20.20.140">
    <property type="entry name" value="Metal-dependent hydrolases"/>
    <property type="match status" value="1"/>
</dbReference>
<name>A0A923I2E9_9FIRM</name>
<evidence type="ECO:0000313" key="2">
    <source>
        <dbReference type="EMBL" id="MBC3887850.1"/>
    </source>
</evidence>